<evidence type="ECO:0000313" key="2">
    <source>
        <dbReference type="EMBL" id="PTM52714.1"/>
    </source>
</evidence>
<dbReference type="EMBL" id="PZZP01000005">
    <property type="protein sequence ID" value="PTM52714.1"/>
    <property type="molecule type" value="Genomic_DNA"/>
</dbReference>
<name>A0A2T4YZM8_9BACL</name>
<comment type="caution">
    <text evidence="2">The sequence shown here is derived from an EMBL/GenBank/DDBJ whole genome shotgun (WGS) entry which is preliminary data.</text>
</comment>
<feature type="transmembrane region" description="Helical" evidence="1">
    <location>
        <begin position="54"/>
        <end position="70"/>
    </location>
</feature>
<evidence type="ECO:0000256" key="1">
    <source>
        <dbReference type="SAM" id="Phobius"/>
    </source>
</evidence>
<sequence length="129" mass="15560">MRELDTYTSTLKTKKMIHHLERIPIPFPLTIAGLVVLVLLEIIMFKWVPFGNPLVKYIVIPVGICIWISYHEPEGINIFQQIYRKIRRWFKPRRRKVNRSIPLRGVRKEYPQMTYIHLDRREEHDPSPQ</sequence>
<organism evidence="2 3">
    <name type="scientific">Desmospora activa DSM 45169</name>
    <dbReference type="NCBI Taxonomy" id="1121389"/>
    <lineage>
        <taxon>Bacteria</taxon>
        <taxon>Bacillati</taxon>
        <taxon>Bacillota</taxon>
        <taxon>Bacilli</taxon>
        <taxon>Bacillales</taxon>
        <taxon>Thermoactinomycetaceae</taxon>
        <taxon>Desmospora</taxon>
    </lineage>
</organism>
<dbReference type="AlphaFoldDB" id="A0A2T4YZM8"/>
<keyword evidence="1" id="KW-1133">Transmembrane helix</keyword>
<feature type="transmembrane region" description="Helical" evidence="1">
    <location>
        <begin position="25"/>
        <end position="48"/>
    </location>
</feature>
<dbReference type="OrthoDB" id="9890634at2"/>
<dbReference type="RefSeq" id="WP_107728662.1">
    <property type="nucleotide sequence ID" value="NZ_PZZP01000005.1"/>
</dbReference>
<proteinExistence type="predicted"/>
<gene>
    <name evidence="2" type="ORF">C8J48_3707</name>
</gene>
<dbReference type="InterPro" id="IPR025608">
    <property type="entry name" value="TcpE"/>
</dbReference>
<dbReference type="Pfam" id="PF12648">
    <property type="entry name" value="TcpE"/>
    <property type="match status" value="1"/>
</dbReference>
<reference evidence="2 3" key="1">
    <citation type="submission" date="2018-04" db="EMBL/GenBank/DDBJ databases">
        <title>Genomic Encyclopedia of Archaeal and Bacterial Type Strains, Phase II (KMG-II): from individual species to whole genera.</title>
        <authorList>
            <person name="Goeker M."/>
        </authorList>
    </citation>
    <scope>NUCLEOTIDE SEQUENCE [LARGE SCALE GENOMIC DNA]</scope>
    <source>
        <strain evidence="2 3">DSM 45169</strain>
    </source>
</reference>
<keyword evidence="1" id="KW-0812">Transmembrane</keyword>
<protein>
    <submittedName>
        <fullName evidence="2">TcpE family protein</fullName>
    </submittedName>
</protein>
<keyword evidence="3" id="KW-1185">Reference proteome</keyword>
<keyword evidence="1" id="KW-0472">Membrane</keyword>
<evidence type="ECO:0000313" key="3">
    <source>
        <dbReference type="Proteomes" id="UP000241639"/>
    </source>
</evidence>
<accession>A0A2T4YZM8</accession>
<dbReference type="Proteomes" id="UP000241639">
    <property type="component" value="Unassembled WGS sequence"/>
</dbReference>